<dbReference type="WBParaSite" id="PSU_v2.g2987.t1">
    <property type="protein sequence ID" value="PSU_v2.g2987.t1"/>
    <property type="gene ID" value="PSU_v2.g2987"/>
</dbReference>
<reference evidence="3" key="1">
    <citation type="submission" date="2022-11" db="UniProtKB">
        <authorList>
            <consortium name="WormBaseParasite"/>
        </authorList>
    </citation>
    <scope>IDENTIFICATION</scope>
</reference>
<feature type="compositionally biased region" description="Basic residues" evidence="1">
    <location>
        <begin position="155"/>
        <end position="164"/>
    </location>
</feature>
<dbReference type="AlphaFoldDB" id="A0A914YS36"/>
<name>A0A914YS36_9BILA</name>
<sequence>MPELLLSSPPSSPPGLEELCSASSRQLHDVGYSSGESIHQESTNHLIAFDFDDKERRMRLKLTPTKGFYKTVPLDDAGITDNEGYQLPSDGSNDIELPGDDQQILSESMIVQADLQSSMALPDDYQEVMEMMDDDFEARINQLQKGTQWKELKPKRISTPKRSSKPSSESSKQRDTDFSCEASSEESDSGKDKSRQSLYDPAALPPIPPQQRKRRFKKAVRNYHAASHGSTTHHMKNSLTNIEMDESIYIFPENPMSQSLSASFFGSKTPFSSSKRKHEKQRIHRSASDYVNLSWNLESKQTFYNF</sequence>
<dbReference type="Proteomes" id="UP000887577">
    <property type="component" value="Unplaced"/>
</dbReference>
<protein>
    <submittedName>
        <fullName evidence="3">Uncharacterized protein</fullName>
    </submittedName>
</protein>
<proteinExistence type="predicted"/>
<evidence type="ECO:0000256" key="1">
    <source>
        <dbReference type="SAM" id="MobiDB-lite"/>
    </source>
</evidence>
<accession>A0A914YS36</accession>
<feature type="region of interest" description="Disordered" evidence="1">
    <location>
        <begin position="144"/>
        <end position="217"/>
    </location>
</feature>
<evidence type="ECO:0000313" key="3">
    <source>
        <dbReference type="WBParaSite" id="PSU_v2.g2987.t1"/>
    </source>
</evidence>
<keyword evidence="2" id="KW-1185">Reference proteome</keyword>
<organism evidence="2 3">
    <name type="scientific">Panagrolaimus superbus</name>
    <dbReference type="NCBI Taxonomy" id="310955"/>
    <lineage>
        <taxon>Eukaryota</taxon>
        <taxon>Metazoa</taxon>
        <taxon>Ecdysozoa</taxon>
        <taxon>Nematoda</taxon>
        <taxon>Chromadorea</taxon>
        <taxon>Rhabditida</taxon>
        <taxon>Tylenchina</taxon>
        <taxon>Panagrolaimomorpha</taxon>
        <taxon>Panagrolaimoidea</taxon>
        <taxon>Panagrolaimidae</taxon>
        <taxon>Panagrolaimus</taxon>
    </lineage>
</organism>
<evidence type="ECO:0000313" key="2">
    <source>
        <dbReference type="Proteomes" id="UP000887577"/>
    </source>
</evidence>